<keyword evidence="1" id="KW-0808">Transferase</keyword>
<dbReference type="AlphaFoldDB" id="A0A2K3PL14"/>
<dbReference type="Proteomes" id="UP000236291">
    <property type="component" value="Unassembled WGS sequence"/>
</dbReference>
<evidence type="ECO:0000313" key="2">
    <source>
        <dbReference type="Proteomes" id="UP000236291"/>
    </source>
</evidence>
<organism evidence="1 2">
    <name type="scientific">Trifolium pratense</name>
    <name type="common">Red clover</name>
    <dbReference type="NCBI Taxonomy" id="57577"/>
    <lineage>
        <taxon>Eukaryota</taxon>
        <taxon>Viridiplantae</taxon>
        <taxon>Streptophyta</taxon>
        <taxon>Embryophyta</taxon>
        <taxon>Tracheophyta</taxon>
        <taxon>Spermatophyta</taxon>
        <taxon>Magnoliopsida</taxon>
        <taxon>eudicotyledons</taxon>
        <taxon>Gunneridae</taxon>
        <taxon>Pentapetalae</taxon>
        <taxon>rosids</taxon>
        <taxon>fabids</taxon>
        <taxon>Fabales</taxon>
        <taxon>Fabaceae</taxon>
        <taxon>Papilionoideae</taxon>
        <taxon>50 kb inversion clade</taxon>
        <taxon>NPAAA clade</taxon>
        <taxon>Hologalegina</taxon>
        <taxon>IRL clade</taxon>
        <taxon>Trifolieae</taxon>
        <taxon>Trifolium</taxon>
    </lineage>
</organism>
<comment type="caution">
    <text evidence="1">The sequence shown here is derived from an EMBL/GenBank/DDBJ whole genome shotgun (WGS) entry which is preliminary data.</text>
</comment>
<proteinExistence type="predicted"/>
<accession>A0A2K3PL14</accession>
<gene>
    <name evidence="1" type="ORF">L195_g012668</name>
</gene>
<name>A0A2K3PL14_TRIPR</name>
<reference evidence="1 2" key="2">
    <citation type="journal article" date="2017" name="Front. Plant Sci.">
        <title>Gene Classification and Mining of Molecular Markers Useful in Red Clover (Trifolium pratense) Breeding.</title>
        <authorList>
            <person name="Istvanek J."/>
            <person name="Dluhosova J."/>
            <person name="Dluhos P."/>
            <person name="Patkova L."/>
            <person name="Nedelnik J."/>
            <person name="Repkova J."/>
        </authorList>
    </citation>
    <scope>NUCLEOTIDE SEQUENCE [LARGE SCALE GENOMIC DNA]</scope>
    <source>
        <strain evidence="2">cv. Tatra</strain>
        <tissue evidence="1">Young leaves</tissue>
    </source>
</reference>
<protein>
    <submittedName>
        <fullName evidence="1">Putative LRR receptor-like protein kinase</fullName>
    </submittedName>
</protein>
<reference evidence="1 2" key="1">
    <citation type="journal article" date="2014" name="Am. J. Bot.">
        <title>Genome assembly and annotation for red clover (Trifolium pratense; Fabaceae).</title>
        <authorList>
            <person name="Istvanek J."/>
            <person name="Jaros M."/>
            <person name="Krenek A."/>
            <person name="Repkova J."/>
        </authorList>
    </citation>
    <scope>NUCLEOTIDE SEQUENCE [LARGE SCALE GENOMIC DNA]</scope>
    <source>
        <strain evidence="2">cv. Tatra</strain>
        <tissue evidence="1">Young leaves</tissue>
    </source>
</reference>
<dbReference type="GO" id="GO:0016301">
    <property type="term" value="F:kinase activity"/>
    <property type="evidence" value="ECO:0007669"/>
    <property type="project" value="UniProtKB-KW"/>
</dbReference>
<sequence>MVARLTPDQKVACSIHVRTVNDSLVVCYIQELHCIIVMADLLSGGAVGAVTGEVLKYALQTIQNGLEFGPTLEMNIETLNALAPLVEQIKDYSDLLGRPRE</sequence>
<evidence type="ECO:0000313" key="1">
    <source>
        <dbReference type="EMBL" id="PNY15960.1"/>
    </source>
</evidence>
<keyword evidence="1" id="KW-0675">Receptor</keyword>
<dbReference type="EMBL" id="ASHM01008112">
    <property type="protein sequence ID" value="PNY15960.1"/>
    <property type="molecule type" value="Genomic_DNA"/>
</dbReference>
<keyword evidence="1" id="KW-0418">Kinase</keyword>